<sequence length="2814" mass="314269">MSVPSATAGDSHRTSLPSSSSISPNITRSKMPRTDSSRTEIKPSTGLTYNHERLEATGVKPLEAPGENSNYHHWQFVMGTIIRGSAYGYVLRDVQPDPLPSTEEHDRCKMYYSSFSSHPALFNNQLSKQITSSSTNSASILPGSGQQQQQQQQAPLPPTPIIDQSIRSSTSSPYHFNHSTTTMDHPIYGRDSPGNLNNNIPFQPTHHHQFQNIYHQSRQNHNRHPPSIGPNSFQIGSPSPSTISEDKLIDALINKIMAKLSNQADPHLSPLETDELILQSCSSLFEMCRQRLPFVIQKLLQELDSPSHPFTSDEQTGLVDHLRTQLFVIKILSYCMSYHWAWHREQTQRQRSRSRSPSPPPPSSYSKSTNLFATTDCFFLKEHQRFEDAGSALGPIGSSNIHLTELTRKQSIHSTNHTASPNGPPNHNFHQPSRDLEEKPIVPSLMSEILAQVAKICFFVSASNWTIVLELSAQFVHLQRPAQSDIALALRRSIWNWIETYPHEYVALVRSNGRLEGAPDVLYDVAHSLSENGKKRAYTWPMMSMLLAVCPDIVLKIAAGDRNRSQVTARKAAFIESLRKNLKVTKLADVATACCVDLCKAATFSPKTTAEGPGLRLLALDLVSDLNSRLLDPSKPFTNADGIVEVSLMSEALAALFKLDRHYVSSTLLDKCLSRTSFPPFQIAFIQACQKLAAKPAHETNSSNDPEPEDDQDCMSNWNVKLQELYPLIAPLLRGVFMTSILECEQYSHLTTDRSTSKTVGGAGLDENPHRNDILRAILKLWAQDCRLAFYSNAKNDHSTPGRSSLELQSWLTSGSTTNPNDLEMFIYLTTFLLDGRSPRSVRQSTMEVLKAYYQPIQPSPRHLESPIKKHGSQNVISVDLDLKHSLKHSRPIVGISILKRLLETWAHREEEREVLHVFKVYLDRFKDAVEDSEKGNSLHLDYRSSQSRSQESYLSAGANAVDYIVFGHLLRLAIPLGLCTVDQYNLALLLRCSRDMISLLERYPTLLKVCGLDSTMTSTQLSATVQGLPDDGKGLGGRVAQAKRARLVMKTMSSNSPLVHPLWDEALRRWKILSGLVGHRPFDDHSGDLPIQDPVTVSGGLSGEGVQENTYAWISISGLLTSTASYEPAKVKTHSSNSSLAQHIPPDLLPERFYATPDRARNVDRYLQEMVDLLVADDLRMREGVKDALGTELSVSLFPILLKHLKSIVAHFFEHDRPKPQSPFTHFIEQAISIRHFDYLTHMLSEIAKLEAIATRNRREKLALGGPVAPNTNAREPTAALQRELSSITRELVELSSFRDQTMNCLIKLMSSNMNPAFRYFVNMFHHPDLRIRQAQIQILRDVIKESGHQLPKLVRPVKENGLENIIDMICRPDLTLALALCKVCGSADFEELTEIILNIFDCRKGVIKFLKAVIEKEVSETEHESTVFRGNSFTTRLLTVFARAKGYDYLRNTLANLLLGLSNKPSEFSMDFDPHRASADDDEASRNLEQVTEAFLNVIAVSWKKLPSAIREICHHIATTVQERYPESVFTSIGGFIFLRFINPAIVSPEVIDLDLPNDTREIRRSLVMITRVLQALANNIRFGAREPAMKALNPFMAKNIYPMTRFLKDISSVDESLVTDDNPEMMTSEEGLASLDEASRYVLHRFLYDHMDKIGVELKASQPTLFKHWHDGSEKLSPGMGQEIWTELQKVMNEIGPPGSNDPDLPLNENQVNGSDYYAYLAKFELLKAPDVRMWQGSFFEAPRSRNQASPTFVLLACKIKAEICDLESFYLYILNCLENVDGPFSIFLDCTGFSFMNEISIPWFRQLLDLAPAQSSMYVANIWVFNSNATFRRYLKKLSEHAAERTDRRWTNAVKAVNTLDELASCLPNYEQVLPNNSWNMFHDKRIVISHVTHLQQFQMQIPVVFHIGPKSLLIRSAKRLDLLSDSKCTLNDVIRLKDIEEMQRLPPSNVHSDPGFIIKQYGCSGVLKFVSVNTDRIIETLSAAQAELFAGPPDFEFRQKYLKPSIIYGSLLNGAIFNLCSSDPSIRMSALSFLQGLARAMHIDRIDDIVPVPGGYVPRVGVMFVGDISDRLARAMPSVTLSFVDEYFDTVSTASPSELVIYIHAFKPWLQNLASCLVCPREEYEGVRNQVKSALRRLIELTLNQVEMQSMLHARIWPSLARQETILPLVIEELAVSAINFGPNSPRFTEVCEIAVSVNSINFQGKLLHRLRRAIARTTSQPVAMIADSPEWPEITALIRMEMSISFTAHLQSQLYLPDMLHIVTMLVGTGSASHRSSIYSIVVNTISCLCSLSQQQATNTEGNALFAILQRLGQSPTQALFGLNPNEVRVNDQDDFNGRNEPISSISLESIVQLLIEVVRVASPTLDTANRWRSRWASLVTSTCFQANPALQPRAFVVLGFLLTEEVDDDLLFQVLSALKPALGQSNGVDRSLATSIISCSAKVLAGVGSNSPYRAACFWTGVGLLQIEDPAIYASALKLTRSAVHELCKSETLGKHHLSHYLLDSRDEGTVEVLMQIDECCGLRFDNGEGGNANEGAAYFGFALSSALIKGLRHAQIAQDAEDFLEMLLIQTTKEHEADRKGSPSPDEDGSYCINSESLPYFTTLLPIAARTGRLARLFDLAGVDRKGFDSTSLSISYGFIVDQLALSDHETALLVVSLMTSLILTADDESELVFLYGMLAELVHRDSIPHIMLLVQSELSGRIQEIMRTSENTTLLNACQTVMFPHHPRAVGSPFLARLTEGMIDASDLLSILSQLGFSGILIHNCFYESDEAGSVLGHGSATGGKEYDHRVARLCVQLINETLAV</sequence>
<dbReference type="RefSeq" id="XP_007416655.1">
    <property type="nucleotide sequence ID" value="XM_007416593.1"/>
</dbReference>
<feature type="region of interest" description="Disordered" evidence="3">
    <location>
        <begin position="216"/>
        <end position="241"/>
    </location>
</feature>
<dbReference type="Gene3D" id="3.40.525.10">
    <property type="entry name" value="CRAL-TRIO lipid binding domain"/>
    <property type="match status" value="1"/>
</dbReference>
<dbReference type="InterPro" id="IPR001936">
    <property type="entry name" value="RasGAP_dom"/>
</dbReference>
<dbReference type="Pfam" id="PF00616">
    <property type="entry name" value="RasGAP"/>
    <property type="match status" value="1"/>
</dbReference>
<dbReference type="PROSITE" id="PS00509">
    <property type="entry name" value="RAS_GTPASE_ACTIV_1"/>
    <property type="match status" value="1"/>
</dbReference>
<accession>F4S5N2</accession>
<feature type="region of interest" description="Disordered" evidence="3">
    <location>
        <begin position="133"/>
        <end position="197"/>
    </location>
</feature>
<dbReference type="GO" id="GO:0005096">
    <property type="term" value="F:GTPase activator activity"/>
    <property type="evidence" value="ECO:0007669"/>
    <property type="project" value="UniProtKB-KW"/>
</dbReference>
<keyword evidence="6" id="KW-1185">Reference proteome</keyword>
<feature type="compositionally biased region" description="Polar residues" evidence="3">
    <location>
        <begin position="165"/>
        <end position="183"/>
    </location>
</feature>
<feature type="compositionally biased region" description="Polar residues" evidence="3">
    <location>
        <begin position="412"/>
        <end position="421"/>
    </location>
</feature>
<dbReference type="InterPro" id="IPR011993">
    <property type="entry name" value="PH-like_dom_sf"/>
</dbReference>
<dbReference type="Gene3D" id="2.30.29.30">
    <property type="entry name" value="Pleckstrin-homology domain (PH domain)/Phosphotyrosine-binding domain (PTB)"/>
    <property type="match status" value="1"/>
</dbReference>
<dbReference type="InterPro" id="IPR039360">
    <property type="entry name" value="Ras_GTPase"/>
</dbReference>
<feature type="domain" description="Ras-GAP" evidence="4">
    <location>
        <begin position="1390"/>
        <end position="1581"/>
    </location>
</feature>
<keyword evidence="1" id="KW-0343">GTPase activation</keyword>
<dbReference type="EMBL" id="GL883151">
    <property type="protein sequence ID" value="EGG00057.1"/>
    <property type="molecule type" value="Genomic_DNA"/>
</dbReference>
<evidence type="ECO:0000256" key="3">
    <source>
        <dbReference type="SAM" id="MobiDB-lite"/>
    </source>
</evidence>
<name>F4S5N2_MELLP</name>
<feature type="region of interest" description="Disordered" evidence="3">
    <location>
        <begin position="348"/>
        <end position="369"/>
    </location>
</feature>
<feature type="region of interest" description="Disordered" evidence="3">
    <location>
        <begin position="1"/>
        <end position="46"/>
    </location>
</feature>
<gene>
    <name evidence="5" type="ORF">MELLADRAFT_118155</name>
</gene>
<dbReference type="OrthoDB" id="28245at2759"/>
<evidence type="ECO:0000313" key="6">
    <source>
        <dbReference type="Proteomes" id="UP000001072"/>
    </source>
</evidence>
<dbReference type="VEuPathDB" id="FungiDB:MELLADRAFT_118155"/>
<evidence type="ECO:0000313" key="5">
    <source>
        <dbReference type="EMBL" id="EGG00057.1"/>
    </source>
</evidence>
<dbReference type="PANTHER" id="PTHR10194">
    <property type="entry name" value="RAS GTPASE-ACTIVATING PROTEINS"/>
    <property type="match status" value="1"/>
</dbReference>
<dbReference type="HOGENOM" id="CLU_000249_0_2_1"/>
<feature type="compositionally biased region" description="Low complexity" evidence="3">
    <location>
        <begin position="14"/>
        <end position="29"/>
    </location>
</feature>
<dbReference type="eggNOG" id="KOG1826">
    <property type="taxonomic scope" value="Eukaryota"/>
</dbReference>
<evidence type="ECO:0000256" key="1">
    <source>
        <dbReference type="ARBA" id="ARBA00022468"/>
    </source>
</evidence>
<dbReference type="InParanoid" id="F4S5N2"/>
<reference evidence="6" key="1">
    <citation type="journal article" date="2011" name="Proc. Natl. Acad. Sci. U.S.A.">
        <title>Obligate biotrophy features unraveled by the genomic analysis of rust fungi.</title>
        <authorList>
            <person name="Duplessis S."/>
            <person name="Cuomo C.A."/>
            <person name="Lin Y.-C."/>
            <person name="Aerts A."/>
            <person name="Tisserant E."/>
            <person name="Veneault-Fourrey C."/>
            <person name="Joly D.L."/>
            <person name="Hacquard S."/>
            <person name="Amselem J."/>
            <person name="Cantarel B.L."/>
            <person name="Chiu R."/>
            <person name="Coutinho P.M."/>
            <person name="Feau N."/>
            <person name="Field M."/>
            <person name="Frey P."/>
            <person name="Gelhaye E."/>
            <person name="Goldberg J."/>
            <person name="Grabherr M.G."/>
            <person name="Kodira C.D."/>
            <person name="Kohler A."/>
            <person name="Kuees U."/>
            <person name="Lindquist E.A."/>
            <person name="Lucas S.M."/>
            <person name="Mago R."/>
            <person name="Mauceli E."/>
            <person name="Morin E."/>
            <person name="Murat C."/>
            <person name="Pangilinan J.L."/>
            <person name="Park R."/>
            <person name="Pearson M."/>
            <person name="Quesneville H."/>
            <person name="Rouhier N."/>
            <person name="Sakthikumar S."/>
            <person name="Salamov A.A."/>
            <person name="Schmutz J."/>
            <person name="Selles B."/>
            <person name="Shapiro H."/>
            <person name="Tanguay P."/>
            <person name="Tuskan G.A."/>
            <person name="Henrissat B."/>
            <person name="Van de Peer Y."/>
            <person name="Rouze P."/>
            <person name="Ellis J.G."/>
            <person name="Dodds P.N."/>
            <person name="Schein J.E."/>
            <person name="Zhong S."/>
            <person name="Hamelin R.C."/>
            <person name="Grigoriev I.V."/>
            <person name="Szabo L.J."/>
            <person name="Martin F."/>
        </authorList>
    </citation>
    <scope>NUCLEOTIDE SEQUENCE [LARGE SCALE GENOMIC DNA]</scope>
    <source>
        <strain evidence="6">98AG31 / pathotype 3-4-7</strain>
    </source>
</reference>
<feature type="region of interest" description="Disordered" evidence="3">
    <location>
        <begin position="411"/>
        <end position="434"/>
    </location>
</feature>
<evidence type="ECO:0000256" key="2">
    <source>
        <dbReference type="ARBA" id="ARBA00022553"/>
    </source>
</evidence>
<dbReference type="InterPro" id="IPR016024">
    <property type="entry name" value="ARM-type_fold"/>
</dbReference>
<evidence type="ECO:0000259" key="4">
    <source>
        <dbReference type="PROSITE" id="PS50018"/>
    </source>
</evidence>
<dbReference type="SUPFAM" id="SSF48371">
    <property type="entry name" value="ARM repeat"/>
    <property type="match status" value="1"/>
</dbReference>
<keyword evidence="2" id="KW-0597">Phosphoprotein</keyword>
<dbReference type="KEGG" id="mlr:MELLADRAFT_118155"/>
<dbReference type="Pfam" id="PF13716">
    <property type="entry name" value="CRAL_TRIO_2"/>
    <property type="match status" value="1"/>
</dbReference>
<dbReference type="InterPro" id="IPR023152">
    <property type="entry name" value="RasGAP_CS"/>
</dbReference>
<dbReference type="GeneID" id="18926170"/>
<dbReference type="PROSITE" id="PS50018">
    <property type="entry name" value="RAS_GTPASE_ACTIV_2"/>
    <property type="match status" value="1"/>
</dbReference>
<dbReference type="Proteomes" id="UP000001072">
    <property type="component" value="Unassembled WGS sequence"/>
</dbReference>
<dbReference type="SUPFAM" id="SSF48350">
    <property type="entry name" value="GTPase activation domain, GAP"/>
    <property type="match status" value="1"/>
</dbReference>
<organism evidence="6">
    <name type="scientific">Melampsora larici-populina (strain 98AG31 / pathotype 3-4-7)</name>
    <name type="common">Poplar leaf rust fungus</name>
    <dbReference type="NCBI Taxonomy" id="747676"/>
    <lineage>
        <taxon>Eukaryota</taxon>
        <taxon>Fungi</taxon>
        <taxon>Dikarya</taxon>
        <taxon>Basidiomycota</taxon>
        <taxon>Pucciniomycotina</taxon>
        <taxon>Pucciniomycetes</taxon>
        <taxon>Pucciniales</taxon>
        <taxon>Melampsoraceae</taxon>
        <taxon>Melampsora</taxon>
    </lineage>
</organism>
<dbReference type="STRING" id="747676.F4S5N2"/>
<feature type="compositionally biased region" description="Basic and acidic residues" evidence="3">
    <location>
        <begin position="32"/>
        <end position="41"/>
    </location>
</feature>
<dbReference type="InterPro" id="IPR008936">
    <property type="entry name" value="Rho_GTPase_activation_prot"/>
</dbReference>
<proteinExistence type="predicted"/>
<dbReference type="SMART" id="SM00323">
    <property type="entry name" value="RasGAP"/>
    <property type="match status" value="1"/>
</dbReference>
<dbReference type="Gene3D" id="1.10.506.10">
    <property type="entry name" value="GTPase Activation - p120gap, domain 1"/>
    <property type="match status" value="2"/>
</dbReference>
<protein>
    <recommendedName>
        <fullName evidence="4">Ras-GAP domain-containing protein</fullName>
    </recommendedName>
</protein>
<dbReference type="PANTHER" id="PTHR10194:SF142">
    <property type="entry name" value="NEUROFIBROMIN"/>
    <property type="match status" value="1"/>
</dbReference>
<dbReference type="InterPro" id="IPR001251">
    <property type="entry name" value="CRAL-TRIO_dom"/>
</dbReference>
<feature type="compositionally biased region" description="Polar residues" evidence="3">
    <location>
        <begin position="229"/>
        <end position="241"/>
    </location>
</feature>
<dbReference type="InterPro" id="IPR036865">
    <property type="entry name" value="CRAL-TRIO_dom_sf"/>
</dbReference>